<accession>A0A0G1GHJ3</accession>
<dbReference type="AlphaFoldDB" id="A0A0G1GHJ3"/>
<gene>
    <name evidence="1" type="ORF">UW21_C0005G0009</name>
</gene>
<organism evidence="1 2">
    <name type="scientific">Candidatus Woesebacteria bacterium GW2011_GWB1_44_11b</name>
    <dbReference type="NCBI Taxonomy" id="1618580"/>
    <lineage>
        <taxon>Bacteria</taxon>
        <taxon>Candidatus Woeseibacteriota</taxon>
    </lineage>
</organism>
<evidence type="ECO:0000313" key="1">
    <source>
        <dbReference type="EMBL" id="KKT34015.1"/>
    </source>
</evidence>
<protein>
    <submittedName>
        <fullName evidence="1">Uncharacterized protein</fullName>
    </submittedName>
</protein>
<sequence>MYCYATIFSMDNVFDKFKERKAKAESLYKSQKNIFNSYLKKEVVFNSDGFHHLQFSSRRERSKEEQILKFNLLPSAIEIIKKSKTLQEYRKDITTVGGKGRDGLFHTRNVEYWGFVAILGDPGRMIKVKTILRRIGDGNVTFWSVMPFSKLKNGQKLHSFGIEDE</sequence>
<dbReference type="EMBL" id="LCHL01000005">
    <property type="protein sequence ID" value="KKT34015.1"/>
    <property type="molecule type" value="Genomic_DNA"/>
</dbReference>
<reference evidence="1 2" key="1">
    <citation type="journal article" date="2015" name="Nature">
        <title>rRNA introns, odd ribosomes, and small enigmatic genomes across a large radiation of phyla.</title>
        <authorList>
            <person name="Brown C.T."/>
            <person name="Hug L.A."/>
            <person name="Thomas B.C."/>
            <person name="Sharon I."/>
            <person name="Castelle C.J."/>
            <person name="Singh A."/>
            <person name="Wilkins M.J."/>
            <person name="Williams K.H."/>
            <person name="Banfield J.F."/>
        </authorList>
    </citation>
    <scope>NUCLEOTIDE SEQUENCE [LARGE SCALE GENOMIC DNA]</scope>
</reference>
<comment type="caution">
    <text evidence="1">The sequence shown here is derived from an EMBL/GenBank/DDBJ whole genome shotgun (WGS) entry which is preliminary data.</text>
</comment>
<evidence type="ECO:0000313" key="2">
    <source>
        <dbReference type="Proteomes" id="UP000034192"/>
    </source>
</evidence>
<name>A0A0G1GHJ3_9BACT</name>
<proteinExistence type="predicted"/>
<dbReference type="Proteomes" id="UP000034192">
    <property type="component" value="Unassembled WGS sequence"/>
</dbReference>